<protein>
    <submittedName>
        <fullName evidence="1">Uncharacterized protein</fullName>
    </submittedName>
</protein>
<evidence type="ECO:0000313" key="2">
    <source>
        <dbReference type="Proteomes" id="UP000093819"/>
    </source>
</evidence>
<reference evidence="1 2" key="1">
    <citation type="submission" date="2016-06" db="EMBL/GenBank/DDBJ databases">
        <authorList>
            <person name="Kjaerup R.B."/>
            <person name="Dalgaard T.S."/>
            <person name="Juul-Madsen H.R."/>
        </authorList>
    </citation>
    <scope>NUCLEOTIDE SEQUENCE [LARGE SCALE GENOMIC DNA]</scope>
    <source>
        <strain evidence="1 2">1245335.1</strain>
    </source>
</reference>
<dbReference type="AlphaFoldDB" id="A0A1A3N9D7"/>
<comment type="caution">
    <text evidence="1">The sequence shown here is derived from an EMBL/GenBank/DDBJ whole genome shotgun (WGS) entry which is preliminary data.</text>
</comment>
<evidence type="ECO:0000313" key="1">
    <source>
        <dbReference type="EMBL" id="OBK16987.1"/>
    </source>
</evidence>
<proteinExistence type="predicted"/>
<organism evidence="1 2">
    <name type="scientific">Mycobacterium asiaticum</name>
    <dbReference type="NCBI Taxonomy" id="1790"/>
    <lineage>
        <taxon>Bacteria</taxon>
        <taxon>Bacillati</taxon>
        <taxon>Actinomycetota</taxon>
        <taxon>Actinomycetes</taxon>
        <taxon>Mycobacteriales</taxon>
        <taxon>Mycobacteriaceae</taxon>
        <taxon>Mycobacterium</taxon>
    </lineage>
</organism>
<name>A0A1A3N9D7_MYCAS</name>
<dbReference type="EMBL" id="LZLR01000194">
    <property type="protein sequence ID" value="OBK16987.1"/>
    <property type="molecule type" value="Genomic_DNA"/>
</dbReference>
<accession>A0A1A3N9D7</accession>
<sequence>MRASRYREVEHEMARLPVGKIDRREKSSCCMHESSELVDDDAFHDVVGMGADIAVQHTVRRAETTSALRRGPVM</sequence>
<gene>
    <name evidence="1" type="ORF">A5635_00060</name>
</gene>
<dbReference type="Proteomes" id="UP000093819">
    <property type="component" value="Unassembled WGS sequence"/>
</dbReference>